<dbReference type="KEGG" id="bvz:BRAD3257_1020"/>
<proteinExistence type="predicted"/>
<dbReference type="AlphaFoldDB" id="A0A2U3PSQ0"/>
<protein>
    <submittedName>
        <fullName evidence="1">Uncharacterized protein</fullName>
    </submittedName>
</protein>
<accession>A0A2U3PSQ0</accession>
<evidence type="ECO:0000313" key="2">
    <source>
        <dbReference type="Proteomes" id="UP000246085"/>
    </source>
</evidence>
<name>A0A2U3PSQ0_9BRAD</name>
<organism evidence="1 2">
    <name type="scientific">Bradyrhizobium vignae</name>
    <dbReference type="NCBI Taxonomy" id="1549949"/>
    <lineage>
        <taxon>Bacteria</taxon>
        <taxon>Pseudomonadati</taxon>
        <taxon>Pseudomonadota</taxon>
        <taxon>Alphaproteobacteria</taxon>
        <taxon>Hyphomicrobiales</taxon>
        <taxon>Nitrobacteraceae</taxon>
        <taxon>Bradyrhizobium</taxon>
    </lineage>
</organism>
<evidence type="ECO:0000313" key="1">
    <source>
        <dbReference type="EMBL" id="SPP92162.1"/>
    </source>
</evidence>
<sequence length="58" mass="6410">MEVLEIKGRERRKGAYPALLNAVSFHPYHLRAGRYQCFGTGTSGCTQTKARPDGGRVT</sequence>
<dbReference type="Proteomes" id="UP000246085">
    <property type="component" value="Chromosome BRAD3257"/>
</dbReference>
<reference evidence="1 2" key="1">
    <citation type="submission" date="2018-03" db="EMBL/GenBank/DDBJ databases">
        <authorList>
            <person name="Gully D."/>
        </authorList>
    </citation>
    <scope>NUCLEOTIDE SEQUENCE [LARGE SCALE GENOMIC DNA]</scope>
    <source>
        <strain evidence="1">ORS3257</strain>
    </source>
</reference>
<gene>
    <name evidence="1" type="ORF">BRAD3257_1020</name>
</gene>
<dbReference type="EMBL" id="LS398110">
    <property type="protein sequence ID" value="SPP92162.1"/>
    <property type="molecule type" value="Genomic_DNA"/>
</dbReference>